<dbReference type="PANTHER" id="PTHR43539">
    <property type="entry name" value="FLAVIN-BINDING MONOOXYGENASE-LIKE PROTEIN (AFU_ORTHOLOGUE AFUA_4G09220)"/>
    <property type="match status" value="1"/>
</dbReference>
<dbReference type="RefSeq" id="WP_068529580.1">
    <property type="nucleotide sequence ID" value="NZ_LVJH01000006.1"/>
</dbReference>
<reference evidence="2 3" key="1">
    <citation type="submission" date="2016-03" db="EMBL/GenBank/DDBJ databases">
        <title>Draft genome sequence of Paenibacillus glacialis DSM 22343.</title>
        <authorList>
            <person name="Shin S.-K."/>
            <person name="Yi H."/>
        </authorList>
    </citation>
    <scope>NUCLEOTIDE SEQUENCE [LARGE SCALE GENOMIC DNA]</scope>
    <source>
        <strain evidence="2 3">DSM 22343</strain>
    </source>
</reference>
<dbReference type="Proteomes" id="UP000076967">
    <property type="component" value="Unassembled WGS sequence"/>
</dbReference>
<organism evidence="2 3">
    <name type="scientific">Paenibacillus glacialis</name>
    <dbReference type="NCBI Taxonomy" id="494026"/>
    <lineage>
        <taxon>Bacteria</taxon>
        <taxon>Bacillati</taxon>
        <taxon>Bacillota</taxon>
        <taxon>Bacilli</taxon>
        <taxon>Bacillales</taxon>
        <taxon>Paenibacillaceae</taxon>
        <taxon>Paenibacillus</taxon>
    </lineage>
</organism>
<dbReference type="OrthoDB" id="9778740at2"/>
<proteinExistence type="predicted"/>
<dbReference type="Gene3D" id="3.50.50.60">
    <property type="entry name" value="FAD/NAD(P)-binding domain"/>
    <property type="match status" value="1"/>
</dbReference>
<accession>A0A168MJD7</accession>
<dbReference type="GO" id="GO:0004497">
    <property type="term" value="F:monooxygenase activity"/>
    <property type="evidence" value="ECO:0007669"/>
    <property type="project" value="TreeGrafter"/>
</dbReference>
<dbReference type="InterPro" id="IPR050982">
    <property type="entry name" value="Auxin_biosynth/cation_transpt"/>
</dbReference>
<dbReference type="Pfam" id="PF13738">
    <property type="entry name" value="Pyr_redox_3"/>
    <property type="match status" value="1"/>
</dbReference>
<evidence type="ECO:0000313" key="3">
    <source>
        <dbReference type="Proteomes" id="UP000076967"/>
    </source>
</evidence>
<name>A0A168MJD7_9BACL</name>
<protein>
    <recommendedName>
        <fullName evidence="4">Pyridine nucleotide-disulfide oxidoreductase</fullName>
    </recommendedName>
</protein>
<keyword evidence="1" id="KW-0560">Oxidoreductase</keyword>
<gene>
    <name evidence="2" type="ORF">PGLA_04880</name>
</gene>
<dbReference type="SUPFAM" id="SSF51905">
    <property type="entry name" value="FAD/NAD(P)-binding domain"/>
    <property type="match status" value="1"/>
</dbReference>
<dbReference type="AlphaFoldDB" id="A0A168MJD7"/>
<dbReference type="InterPro" id="IPR036188">
    <property type="entry name" value="FAD/NAD-bd_sf"/>
</dbReference>
<dbReference type="PANTHER" id="PTHR43539:SF78">
    <property type="entry name" value="FLAVIN-CONTAINING MONOOXYGENASE"/>
    <property type="match status" value="1"/>
</dbReference>
<sequence>MRVAHRRGQEFIIPIRSLQEADIPWNLQSFTQQHPLMSDDMLSKDNLPKEVLQDYYRMSAEAVNARVLLGEKVQMIDIDPQGFLLTTSNYSIRAKYLIISTGPVNHKVFPEWTYSLPPNLCQHSIGHGLFNKLNGKKILLVGGGHATPDIACRMWELGVNITVVVRKDGLRANYLPYPDDYINPNKWDINRGLSIDERLSVLRKITLEGPWVTPRSLKEFEEAIEVSQTTNNRIEYLTRTNVMSCRIVQNNDCEQVEVTFNNGRSELFDKVICATGFKPNARELPFTTTEIWNNQVSEGLPHLNNDYSFQGNSNIYFSGHFAQLGPRGIVDSILHYTQYATLAITNSIVEKETALHVSNY</sequence>
<keyword evidence="3" id="KW-1185">Reference proteome</keyword>
<dbReference type="EMBL" id="LVJH01000006">
    <property type="protein sequence ID" value="OAB44751.1"/>
    <property type="molecule type" value="Genomic_DNA"/>
</dbReference>
<dbReference type="GO" id="GO:0050660">
    <property type="term" value="F:flavin adenine dinucleotide binding"/>
    <property type="evidence" value="ECO:0007669"/>
    <property type="project" value="TreeGrafter"/>
</dbReference>
<dbReference type="STRING" id="494026.PGLA_04880"/>
<evidence type="ECO:0008006" key="4">
    <source>
        <dbReference type="Google" id="ProtNLM"/>
    </source>
</evidence>
<comment type="caution">
    <text evidence="2">The sequence shown here is derived from an EMBL/GenBank/DDBJ whole genome shotgun (WGS) entry which is preliminary data.</text>
</comment>
<evidence type="ECO:0000256" key="1">
    <source>
        <dbReference type="ARBA" id="ARBA00023002"/>
    </source>
</evidence>
<evidence type="ECO:0000313" key="2">
    <source>
        <dbReference type="EMBL" id="OAB44751.1"/>
    </source>
</evidence>